<dbReference type="PANTHER" id="PTHR35908">
    <property type="entry name" value="HYPOTHETICAL FUSION PROTEIN"/>
    <property type="match status" value="1"/>
</dbReference>
<accession>A0A371P5U8</accession>
<keyword evidence="3" id="KW-1185">Reference proteome</keyword>
<gene>
    <name evidence="2" type="ORF">DX116_17315</name>
</gene>
<feature type="domain" description="Glyoxalase-like" evidence="1">
    <location>
        <begin position="9"/>
        <end position="106"/>
    </location>
</feature>
<evidence type="ECO:0000313" key="3">
    <source>
        <dbReference type="Proteomes" id="UP000265581"/>
    </source>
</evidence>
<dbReference type="Gene3D" id="3.10.180.10">
    <property type="entry name" value="2,3-Dihydroxybiphenyl 1,2-Dioxygenase, domain 1"/>
    <property type="match status" value="2"/>
</dbReference>
<protein>
    <submittedName>
        <fullName evidence="2">VOC family protein</fullName>
    </submittedName>
</protein>
<proteinExistence type="predicted"/>
<dbReference type="RefSeq" id="WP_119705712.1">
    <property type="nucleotide sequence ID" value="NZ_JBHSOI010000002.1"/>
</dbReference>
<reference evidence="2 3" key="1">
    <citation type="submission" date="2018-08" db="EMBL/GenBank/DDBJ databases">
        <title>Aeromicrobium sp. M2KJ-4, whole genome shotgun sequence.</title>
        <authorList>
            <person name="Tuo L."/>
        </authorList>
    </citation>
    <scope>NUCLEOTIDE SEQUENCE [LARGE SCALE GENOMIC DNA]</scope>
    <source>
        <strain evidence="2 3">M2KJ-4</strain>
    </source>
</reference>
<evidence type="ECO:0000259" key="1">
    <source>
        <dbReference type="Pfam" id="PF18029"/>
    </source>
</evidence>
<dbReference type="InterPro" id="IPR029068">
    <property type="entry name" value="Glyas_Bleomycin-R_OHBP_Dase"/>
</dbReference>
<name>A0A371P5U8_9ACTN</name>
<dbReference type="OrthoDB" id="3212826at2"/>
<sequence length="230" mass="24753">MSLVTFKDLCLDANDVSALEGFWARALHLDGEISADDGSGVLRGGSPGQTVWINPVPEPRTVKNRVHLDLVATSLDDFGGLEQVTADGEFPWTTFLDPEGNQFCVFVGGSRPPGLKDLVIDSADPIAVSSWWADVWGGTLAHDESGYSYIDDVPGAPVESFDFVPVPEPKTVKNRLHWDVTLRPGVTVGDLSARGAQVLTPPSDDARWTVMADPEGNEFCVFEPSADVAE</sequence>
<comment type="caution">
    <text evidence="2">The sequence shown here is derived from an EMBL/GenBank/DDBJ whole genome shotgun (WGS) entry which is preliminary data.</text>
</comment>
<dbReference type="AlphaFoldDB" id="A0A371P5U8"/>
<dbReference type="EMBL" id="QUBR01000002">
    <property type="protein sequence ID" value="REK70846.1"/>
    <property type="molecule type" value="Genomic_DNA"/>
</dbReference>
<dbReference type="Pfam" id="PF18029">
    <property type="entry name" value="Glyoxalase_6"/>
    <property type="match status" value="2"/>
</dbReference>
<feature type="domain" description="Glyoxalase-like" evidence="1">
    <location>
        <begin position="118"/>
        <end position="222"/>
    </location>
</feature>
<dbReference type="SUPFAM" id="SSF54593">
    <property type="entry name" value="Glyoxalase/Bleomycin resistance protein/Dihydroxybiphenyl dioxygenase"/>
    <property type="match status" value="2"/>
</dbReference>
<dbReference type="Proteomes" id="UP000265581">
    <property type="component" value="Unassembled WGS sequence"/>
</dbReference>
<evidence type="ECO:0000313" key="2">
    <source>
        <dbReference type="EMBL" id="REK70846.1"/>
    </source>
</evidence>
<dbReference type="InterPro" id="IPR041581">
    <property type="entry name" value="Glyoxalase_6"/>
</dbReference>
<organism evidence="2 3">
    <name type="scientific">Aeromicrobium endophyticum</name>
    <dbReference type="NCBI Taxonomy" id="2292704"/>
    <lineage>
        <taxon>Bacteria</taxon>
        <taxon>Bacillati</taxon>
        <taxon>Actinomycetota</taxon>
        <taxon>Actinomycetes</taxon>
        <taxon>Propionibacteriales</taxon>
        <taxon>Nocardioidaceae</taxon>
        <taxon>Aeromicrobium</taxon>
    </lineage>
</organism>
<dbReference type="PANTHER" id="PTHR35908:SF1">
    <property type="entry name" value="CONSERVED PROTEIN"/>
    <property type="match status" value="1"/>
</dbReference>